<evidence type="ECO:0000256" key="1">
    <source>
        <dbReference type="SAM" id="SignalP"/>
    </source>
</evidence>
<accession>A0AAN8UZW2</accession>
<dbReference type="Proteomes" id="UP001370490">
    <property type="component" value="Unassembled WGS sequence"/>
</dbReference>
<dbReference type="SMART" id="SM00535">
    <property type="entry name" value="RIBOc"/>
    <property type="match status" value="1"/>
</dbReference>
<keyword evidence="4" id="KW-1185">Reference proteome</keyword>
<dbReference type="EMBL" id="JBAMMX010000016">
    <property type="protein sequence ID" value="KAK6924875.1"/>
    <property type="molecule type" value="Genomic_DNA"/>
</dbReference>
<feature type="domain" description="RNase III" evidence="2">
    <location>
        <begin position="48"/>
        <end position="167"/>
    </location>
</feature>
<sequence>MRPAGILIVFFIVLTGNEIPIFSQAQTVNQDHLFIKVKPSSSPFSTALETLQTQIGYKFQNIGLLRRAMTHSSFSEENNKALGIFGKTLISTSVSLQCLNKNIDMPGKDLNARISEISNVESSCAVDAMRLELEKVVRVSPKTNSSVPTVVCGAFRAIFGAIAVDSGKSDVAGDVFVRVHGGHIGEALAM</sequence>
<gene>
    <name evidence="3" type="ORF">RJ641_009201</name>
</gene>
<dbReference type="Gene3D" id="1.10.1520.10">
    <property type="entry name" value="Ribonuclease III domain"/>
    <property type="match status" value="1"/>
</dbReference>
<dbReference type="Pfam" id="PF14622">
    <property type="entry name" value="Ribonucleas_3_3"/>
    <property type="match status" value="1"/>
</dbReference>
<feature type="chain" id="PRO_5042816794" evidence="1">
    <location>
        <begin position="26"/>
        <end position="190"/>
    </location>
</feature>
<evidence type="ECO:0000313" key="3">
    <source>
        <dbReference type="EMBL" id="KAK6924875.1"/>
    </source>
</evidence>
<dbReference type="InterPro" id="IPR036389">
    <property type="entry name" value="RNase_III_sf"/>
</dbReference>
<proteinExistence type="predicted"/>
<dbReference type="SUPFAM" id="SSF69065">
    <property type="entry name" value="RNase III domain-like"/>
    <property type="match status" value="1"/>
</dbReference>
<evidence type="ECO:0000259" key="2">
    <source>
        <dbReference type="PROSITE" id="PS50142"/>
    </source>
</evidence>
<dbReference type="GO" id="GO:0006396">
    <property type="term" value="P:RNA processing"/>
    <property type="evidence" value="ECO:0007669"/>
    <property type="project" value="InterPro"/>
</dbReference>
<protein>
    <submittedName>
        <fullName evidence="3">Ribonuclease III domain</fullName>
    </submittedName>
</protein>
<feature type="signal peptide" evidence="1">
    <location>
        <begin position="1"/>
        <end position="25"/>
    </location>
</feature>
<dbReference type="FunFam" id="1.10.1520.10:FF:000020">
    <property type="entry name" value="Protein NUCLEAR FUSION DEFECTIVE 2"/>
    <property type="match status" value="1"/>
</dbReference>
<dbReference type="GO" id="GO:0004525">
    <property type="term" value="F:ribonuclease III activity"/>
    <property type="evidence" value="ECO:0007669"/>
    <property type="project" value="InterPro"/>
</dbReference>
<keyword evidence="1" id="KW-0732">Signal</keyword>
<comment type="caution">
    <text evidence="3">The sequence shown here is derived from an EMBL/GenBank/DDBJ whole genome shotgun (WGS) entry which is preliminary data.</text>
</comment>
<reference evidence="3 4" key="1">
    <citation type="submission" date="2023-12" db="EMBL/GenBank/DDBJ databases">
        <title>A high-quality genome assembly for Dillenia turbinata (Dilleniales).</title>
        <authorList>
            <person name="Chanderbali A."/>
        </authorList>
    </citation>
    <scope>NUCLEOTIDE SEQUENCE [LARGE SCALE GENOMIC DNA]</scope>
    <source>
        <strain evidence="3">LSX21</strain>
        <tissue evidence="3">Leaf</tissue>
    </source>
</reference>
<dbReference type="AlphaFoldDB" id="A0AAN8UZW2"/>
<evidence type="ECO:0000313" key="4">
    <source>
        <dbReference type="Proteomes" id="UP001370490"/>
    </source>
</evidence>
<name>A0AAN8UZW2_9MAGN</name>
<dbReference type="PROSITE" id="PS50142">
    <property type="entry name" value="RNASE_3_2"/>
    <property type="match status" value="1"/>
</dbReference>
<organism evidence="3 4">
    <name type="scientific">Dillenia turbinata</name>
    <dbReference type="NCBI Taxonomy" id="194707"/>
    <lineage>
        <taxon>Eukaryota</taxon>
        <taxon>Viridiplantae</taxon>
        <taxon>Streptophyta</taxon>
        <taxon>Embryophyta</taxon>
        <taxon>Tracheophyta</taxon>
        <taxon>Spermatophyta</taxon>
        <taxon>Magnoliopsida</taxon>
        <taxon>eudicotyledons</taxon>
        <taxon>Gunneridae</taxon>
        <taxon>Pentapetalae</taxon>
        <taxon>Dilleniales</taxon>
        <taxon>Dilleniaceae</taxon>
        <taxon>Dillenia</taxon>
    </lineage>
</organism>
<dbReference type="InterPro" id="IPR000999">
    <property type="entry name" value="RNase_III_dom"/>
</dbReference>